<dbReference type="CDD" id="cd06581">
    <property type="entry name" value="TM_PBP1_LivM_like"/>
    <property type="match status" value="1"/>
</dbReference>
<dbReference type="Pfam" id="PF02653">
    <property type="entry name" value="BPD_transp_2"/>
    <property type="match status" value="1"/>
</dbReference>
<evidence type="ECO:0000256" key="3">
    <source>
        <dbReference type="ARBA" id="ARBA00022692"/>
    </source>
</evidence>
<feature type="transmembrane region" description="Helical" evidence="6">
    <location>
        <begin position="272"/>
        <end position="296"/>
    </location>
</feature>
<dbReference type="GO" id="GO:0005886">
    <property type="term" value="C:plasma membrane"/>
    <property type="evidence" value="ECO:0007669"/>
    <property type="project" value="UniProtKB-SubCell"/>
</dbReference>
<dbReference type="GO" id="GO:0015658">
    <property type="term" value="F:branched-chain amino acid transmembrane transporter activity"/>
    <property type="evidence" value="ECO:0007669"/>
    <property type="project" value="InterPro"/>
</dbReference>
<accession>A0A069PN03</accession>
<keyword evidence="8" id="KW-1185">Reference proteome</keyword>
<comment type="subcellular location">
    <subcellularLocation>
        <location evidence="1">Cell membrane</location>
        <topology evidence="1">Multi-pass membrane protein</topology>
    </subcellularLocation>
</comment>
<evidence type="ECO:0000256" key="4">
    <source>
        <dbReference type="ARBA" id="ARBA00022989"/>
    </source>
</evidence>
<evidence type="ECO:0000313" key="7">
    <source>
        <dbReference type="EMBL" id="KDR41269.1"/>
    </source>
</evidence>
<reference evidence="7 8" key="1">
    <citation type="submission" date="2014-03" db="EMBL/GenBank/DDBJ databases">
        <title>Draft Genome Sequences of Four Burkholderia Strains.</title>
        <authorList>
            <person name="Liu X.Y."/>
            <person name="Li C.X."/>
            <person name="Xu J.H."/>
        </authorList>
    </citation>
    <scope>NUCLEOTIDE SEQUENCE [LARGE SCALE GENOMIC DNA]</scope>
    <source>
        <strain evidence="7 8">DSM 50014</strain>
    </source>
</reference>
<evidence type="ECO:0000256" key="2">
    <source>
        <dbReference type="ARBA" id="ARBA00022475"/>
    </source>
</evidence>
<dbReference type="PANTHER" id="PTHR30482:SF20">
    <property type="entry name" value="HIGH-AFFINITY BRANCHED-CHAIN AMINO ACID TRANSPORT SYSTEM PERMEASE PROTEIN LIVM"/>
    <property type="match status" value="1"/>
</dbReference>
<evidence type="ECO:0000313" key="8">
    <source>
        <dbReference type="Proteomes" id="UP000027466"/>
    </source>
</evidence>
<keyword evidence="5 6" id="KW-0472">Membrane</keyword>
<keyword evidence="4 6" id="KW-1133">Transmembrane helix</keyword>
<keyword evidence="3 6" id="KW-0812">Transmembrane</keyword>
<feature type="transmembrane region" description="Helical" evidence="6">
    <location>
        <begin position="111"/>
        <end position="133"/>
    </location>
</feature>
<feature type="transmembrane region" description="Helical" evidence="6">
    <location>
        <begin position="140"/>
        <end position="159"/>
    </location>
</feature>
<dbReference type="Proteomes" id="UP000027466">
    <property type="component" value="Unassembled WGS sequence"/>
</dbReference>
<feature type="transmembrane region" description="Helical" evidence="6">
    <location>
        <begin position="87"/>
        <end position="105"/>
    </location>
</feature>
<dbReference type="EMBL" id="JFHC01000029">
    <property type="protein sequence ID" value="KDR41269.1"/>
    <property type="molecule type" value="Genomic_DNA"/>
</dbReference>
<evidence type="ECO:0000256" key="1">
    <source>
        <dbReference type="ARBA" id="ARBA00004651"/>
    </source>
</evidence>
<dbReference type="PANTHER" id="PTHR30482">
    <property type="entry name" value="HIGH-AFFINITY BRANCHED-CHAIN AMINO ACID TRANSPORT SYSTEM PERMEASE"/>
    <property type="match status" value="1"/>
</dbReference>
<feature type="transmembrane region" description="Helical" evidence="6">
    <location>
        <begin position="185"/>
        <end position="204"/>
    </location>
</feature>
<protein>
    <submittedName>
        <fullName evidence="7">ABC transporter permease</fullName>
    </submittedName>
</protein>
<feature type="transmembrane region" description="Helical" evidence="6">
    <location>
        <begin position="234"/>
        <end position="252"/>
    </location>
</feature>
<dbReference type="InterPro" id="IPR043428">
    <property type="entry name" value="LivM-like"/>
</dbReference>
<dbReference type="InterPro" id="IPR001851">
    <property type="entry name" value="ABC_transp_permease"/>
</dbReference>
<dbReference type="RefSeq" id="WP_051672638.1">
    <property type="nucleotide sequence ID" value="NZ_CADFFX010000012.1"/>
</dbReference>
<keyword evidence="2" id="KW-1003">Cell membrane</keyword>
<comment type="caution">
    <text evidence="7">The sequence shown here is derived from an EMBL/GenBank/DDBJ whole genome shotgun (WGS) entry which is preliminary data.</text>
</comment>
<feature type="transmembrane region" description="Helical" evidence="6">
    <location>
        <begin position="58"/>
        <end position="80"/>
    </location>
</feature>
<gene>
    <name evidence="7" type="ORF">BG61_18230</name>
</gene>
<evidence type="ECO:0000256" key="5">
    <source>
        <dbReference type="ARBA" id="ARBA00023136"/>
    </source>
</evidence>
<evidence type="ECO:0000256" key="6">
    <source>
        <dbReference type="SAM" id="Phobius"/>
    </source>
</evidence>
<feature type="transmembrane region" description="Helical" evidence="6">
    <location>
        <begin position="33"/>
        <end position="52"/>
    </location>
</feature>
<sequence length="347" mass="36737">MSKQSAGNSPALGKFDAGGRVPSNATAKRGNGAFTWPAAVAALLAVLIALPLASDEKFVMSVAVTTFITAIAAASLHLVVRTGHVTLGHAAFMGIGAYASVIGTMTFHLPFALSVVAAFIVPAALALVVGPIVLRLTGKYFVLVTFLFGEIVRMIFVNWSSVTGGSNGIFGVPAPSPLFASPVPFYYLALGFMVVILAFIARLLNSEVGRAIDAIRESEPLARCSGVPVLRTKVMIFVLACGIVGVAGALQAHFVRYIDPTSFSLVQSLNLVVINVIGGMYTLVGPLVGTVFVVLLPEFLRGYVELQHVFFGILIILVMAFFPGGIANMGTLFRTNPFERFRSARNR</sequence>
<feature type="transmembrane region" description="Helical" evidence="6">
    <location>
        <begin position="308"/>
        <end position="327"/>
    </location>
</feature>
<proteinExistence type="predicted"/>
<name>A0A069PN03_9BURK</name>
<dbReference type="STRING" id="60547.GCA_000751215_05371"/>
<organism evidence="7 8">
    <name type="scientific">Caballeronia glathei</name>
    <dbReference type="NCBI Taxonomy" id="60547"/>
    <lineage>
        <taxon>Bacteria</taxon>
        <taxon>Pseudomonadati</taxon>
        <taxon>Pseudomonadota</taxon>
        <taxon>Betaproteobacteria</taxon>
        <taxon>Burkholderiales</taxon>
        <taxon>Burkholderiaceae</taxon>
        <taxon>Caballeronia</taxon>
    </lineage>
</organism>
<dbReference type="AlphaFoldDB" id="A0A069PN03"/>